<dbReference type="AlphaFoldDB" id="A0A4U8T4C1"/>
<name>A0A4U8T4C1_9HELI</name>
<dbReference type="STRING" id="1548018.LS64_13315"/>
<sequence>MKLITFLRVKSKGGEMISKNEIECLESCLCDIINNHFLRLTKEAKSDIDKEYLENKQKLLMDSIFRICDGMRVDSKCYEPENDIMEATKDFINELKDIAYKQNARNDLKNILKGSKGSKD</sequence>
<reference evidence="1 2" key="1">
    <citation type="journal article" date="2014" name="Genome Announc.">
        <title>Draft genome sequences of eight enterohepatic helicobacter species isolated from both laboratory and wild rodents.</title>
        <authorList>
            <person name="Sheh A."/>
            <person name="Shen Z."/>
            <person name="Fox J.G."/>
        </authorList>
    </citation>
    <scope>NUCLEOTIDE SEQUENCE [LARGE SCALE GENOMIC DNA]</scope>
    <source>
        <strain evidence="1 2">MIT 97-6194</strain>
    </source>
</reference>
<evidence type="ECO:0000313" key="1">
    <source>
        <dbReference type="EMBL" id="TLD94389.1"/>
    </source>
</evidence>
<organism evidence="1 2">
    <name type="scientific">Helicobacter saguini</name>
    <dbReference type="NCBI Taxonomy" id="1548018"/>
    <lineage>
        <taxon>Bacteria</taxon>
        <taxon>Pseudomonadati</taxon>
        <taxon>Campylobacterota</taxon>
        <taxon>Epsilonproteobacteria</taxon>
        <taxon>Campylobacterales</taxon>
        <taxon>Helicobacteraceae</taxon>
        <taxon>Helicobacter</taxon>
    </lineage>
</organism>
<gene>
    <name evidence="1" type="ORF">LS64_005505</name>
</gene>
<protein>
    <submittedName>
        <fullName evidence="1">Uncharacterized protein</fullName>
    </submittedName>
</protein>
<comment type="caution">
    <text evidence="1">The sequence shown here is derived from an EMBL/GenBank/DDBJ whole genome shotgun (WGS) entry which is preliminary data.</text>
</comment>
<keyword evidence="2" id="KW-1185">Reference proteome</keyword>
<dbReference type="Proteomes" id="UP000029714">
    <property type="component" value="Unassembled WGS sequence"/>
</dbReference>
<reference evidence="1 2" key="2">
    <citation type="journal article" date="2016" name="Infect. Immun.">
        <title>Helicobacter saguini, a Novel Helicobacter Isolated from Cotton-Top Tamarins with Ulcerative Colitis, Has Proinflammatory Properties and Induces Typhlocolitis and Dysplasia in Gnotobiotic IL-10-/- Mice.</title>
        <authorList>
            <person name="Shen Z."/>
            <person name="Mannion A."/>
            <person name="Whary M.T."/>
            <person name="Muthupalani S."/>
            <person name="Sheh A."/>
            <person name="Feng Y."/>
            <person name="Gong G."/>
            <person name="Vandamme P."/>
            <person name="Holcombe H.R."/>
            <person name="Paster B.J."/>
            <person name="Fox J.G."/>
        </authorList>
    </citation>
    <scope>NUCLEOTIDE SEQUENCE [LARGE SCALE GENOMIC DNA]</scope>
    <source>
        <strain evidence="1 2">MIT 97-6194</strain>
    </source>
</reference>
<dbReference type="EMBL" id="JRMP02000007">
    <property type="protein sequence ID" value="TLD94389.1"/>
    <property type="molecule type" value="Genomic_DNA"/>
</dbReference>
<evidence type="ECO:0000313" key="2">
    <source>
        <dbReference type="Proteomes" id="UP000029714"/>
    </source>
</evidence>
<proteinExistence type="predicted"/>
<accession>A0A4U8T4C1</accession>